<accession>A0A3L6Q7A0</accession>
<protein>
    <submittedName>
        <fullName evidence="2">Uncharacterized protein</fullName>
    </submittedName>
</protein>
<keyword evidence="1" id="KW-0732">Signal</keyword>
<proteinExistence type="predicted"/>
<comment type="caution">
    <text evidence="2">The sequence shown here is derived from an EMBL/GenBank/DDBJ whole genome shotgun (WGS) entry which is preliminary data.</text>
</comment>
<dbReference type="Proteomes" id="UP000275267">
    <property type="component" value="Unassembled WGS sequence"/>
</dbReference>
<dbReference type="AlphaFoldDB" id="A0A3L6Q7A0"/>
<feature type="signal peptide" evidence="1">
    <location>
        <begin position="1"/>
        <end position="19"/>
    </location>
</feature>
<evidence type="ECO:0000313" key="3">
    <source>
        <dbReference type="Proteomes" id="UP000275267"/>
    </source>
</evidence>
<keyword evidence="3" id="KW-1185">Reference proteome</keyword>
<dbReference type="EMBL" id="PQIB02000013">
    <property type="protein sequence ID" value="RLM73037.1"/>
    <property type="molecule type" value="Genomic_DNA"/>
</dbReference>
<evidence type="ECO:0000313" key="2">
    <source>
        <dbReference type="EMBL" id="RLM73037.1"/>
    </source>
</evidence>
<feature type="chain" id="PRO_5018081285" evidence="1">
    <location>
        <begin position="20"/>
        <end position="74"/>
    </location>
</feature>
<evidence type="ECO:0000256" key="1">
    <source>
        <dbReference type="SAM" id="SignalP"/>
    </source>
</evidence>
<organism evidence="2 3">
    <name type="scientific">Panicum miliaceum</name>
    <name type="common">Proso millet</name>
    <name type="synonym">Broomcorn millet</name>
    <dbReference type="NCBI Taxonomy" id="4540"/>
    <lineage>
        <taxon>Eukaryota</taxon>
        <taxon>Viridiplantae</taxon>
        <taxon>Streptophyta</taxon>
        <taxon>Embryophyta</taxon>
        <taxon>Tracheophyta</taxon>
        <taxon>Spermatophyta</taxon>
        <taxon>Magnoliopsida</taxon>
        <taxon>Liliopsida</taxon>
        <taxon>Poales</taxon>
        <taxon>Poaceae</taxon>
        <taxon>PACMAD clade</taxon>
        <taxon>Panicoideae</taxon>
        <taxon>Panicodae</taxon>
        <taxon>Paniceae</taxon>
        <taxon>Panicinae</taxon>
        <taxon>Panicum</taxon>
        <taxon>Panicum sect. Panicum</taxon>
    </lineage>
</organism>
<name>A0A3L6Q7A0_PANMI</name>
<reference evidence="3" key="1">
    <citation type="journal article" date="2019" name="Nat. Commun.">
        <title>The genome of broomcorn millet.</title>
        <authorList>
            <person name="Zou C."/>
            <person name="Miki D."/>
            <person name="Li D."/>
            <person name="Tang Q."/>
            <person name="Xiao L."/>
            <person name="Rajput S."/>
            <person name="Deng P."/>
            <person name="Jia W."/>
            <person name="Huang R."/>
            <person name="Zhang M."/>
            <person name="Sun Y."/>
            <person name="Hu J."/>
            <person name="Fu X."/>
            <person name="Schnable P.S."/>
            <person name="Li F."/>
            <person name="Zhang H."/>
            <person name="Feng B."/>
            <person name="Zhu X."/>
            <person name="Liu R."/>
            <person name="Schnable J.C."/>
            <person name="Zhu J.-K."/>
            <person name="Zhang H."/>
        </authorList>
    </citation>
    <scope>NUCLEOTIDE SEQUENCE [LARGE SCALE GENOMIC DNA]</scope>
</reference>
<sequence>MVRTGADCACLILTRLCSSMSVPLQCRGCSGGSRNGVSDGGLAAVPPAASCGAQLGMEEFSRTPLTKEMDRGAH</sequence>
<gene>
    <name evidence="2" type="ORF">C2845_PM15G08590</name>
</gene>